<dbReference type="Proteomes" id="UP000245506">
    <property type="component" value="Unassembled WGS sequence"/>
</dbReference>
<evidence type="ECO:0000313" key="1">
    <source>
        <dbReference type="EMBL" id="PWQ98899.1"/>
    </source>
</evidence>
<comment type="caution">
    <text evidence="1">The sequence shown here is derived from an EMBL/GenBank/DDBJ whole genome shotgun (WGS) entry which is preliminary data.</text>
</comment>
<sequence length="94" mass="10596">MDDNKGNQDKAVIETLRSMAKQDKRPSELLKYLTVELEMTDQVDIMQLFSTAMNVTLGEVTAIAAWWHEGERELTNTDIDAYMGPIVQAFSKSA</sequence>
<dbReference type="AlphaFoldDB" id="A0A317CKN5"/>
<organism evidence="1 2">
    <name type="scientific">Leucothrix arctica</name>
    <dbReference type="NCBI Taxonomy" id="1481894"/>
    <lineage>
        <taxon>Bacteria</taxon>
        <taxon>Pseudomonadati</taxon>
        <taxon>Pseudomonadota</taxon>
        <taxon>Gammaproteobacteria</taxon>
        <taxon>Thiotrichales</taxon>
        <taxon>Thiotrichaceae</taxon>
        <taxon>Leucothrix</taxon>
    </lineage>
</organism>
<proteinExistence type="predicted"/>
<keyword evidence="2" id="KW-1185">Reference proteome</keyword>
<dbReference type="RefSeq" id="WP_109821705.1">
    <property type="nucleotide sequence ID" value="NZ_QGKL01000009.1"/>
</dbReference>
<name>A0A317CKN5_9GAMM</name>
<dbReference type="EMBL" id="QGKL01000009">
    <property type="protein sequence ID" value="PWQ98899.1"/>
    <property type="molecule type" value="Genomic_DNA"/>
</dbReference>
<gene>
    <name evidence="1" type="ORF">DKT75_01680</name>
</gene>
<evidence type="ECO:0000313" key="2">
    <source>
        <dbReference type="Proteomes" id="UP000245506"/>
    </source>
</evidence>
<protein>
    <submittedName>
        <fullName evidence="1">Uncharacterized protein</fullName>
    </submittedName>
</protein>
<dbReference type="OrthoDB" id="5625300at2"/>
<reference evidence="1 2" key="1">
    <citation type="submission" date="2018-05" db="EMBL/GenBank/DDBJ databases">
        <title>Leucothrix arctica sp. nov., isolated from Arctic seawater.</title>
        <authorList>
            <person name="Choi A."/>
            <person name="Baek K."/>
        </authorList>
    </citation>
    <scope>NUCLEOTIDE SEQUENCE [LARGE SCALE GENOMIC DNA]</scope>
    <source>
        <strain evidence="1 2">IMCC9719</strain>
    </source>
</reference>
<accession>A0A317CKN5</accession>